<accession>A0A1Y2P9R7</accession>
<dbReference type="InterPro" id="IPR029058">
    <property type="entry name" value="AB_hydrolase_fold"/>
</dbReference>
<dbReference type="AlphaFoldDB" id="A0A1Y2P9R7"/>
<dbReference type="SUPFAM" id="SSF53474">
    <property type="entry name" value="alpha/beta-Hydrolases"/>
    <property type="match status" value="1"/>
</dbReference>
<dbReference type="STRING" id="1635173.WH52_13095"/>
<dbReference type="OrthoDB" id="1521787at2"/>
<gene>
    <name evidence="1" type="ORF">WH52_13095</name>
</gene>
<comment type="caution">
    <text evidence="1">The sequence shown here is derived from an EMBL/GenBank/DDBJ whole genome shotgun (WGS) entry which is preliminary data.</text>
</comment>
<reference evidence="1 2" key="1">
    <citation type="submission" date="2015-03" db="EMBL/GenBank/DDBJ databases">
        <title>Genome sequence of Tenacibaculum sp. S2-2, isolated from intestinal microbiota of sea cucumber, Apostichopus japonicas.</title>
        <authorList>
            <person name="Shao Z."/>
            <person name="Wang L."/>
            <person name="Li X."/>
        </authorList>
    </citation>
    <scope>NUCLEOTIDE SEQUENCE [LARGE SCALE GENOMIC DNA]</scope>
    <source>
        <strain evidence="1 2">S2-2</strain>
    </source>
</reference>
<proteinExistence type="predicted"/>
<dbReference type="InParanoid" id="A0A1Y2P9R7"/>
<protein>
    <recommendedName>
        <fullName evidence="3">DUF3089 domain-containing protein</fullName>
    </recommendedName>
</protein>
<name>A0A1Y2P9R7_9FLAO</name>
<dbReference type="Pfam" id="PF11288">
    <property type="entry name" value="DUF3089"/>
    <property type="match status" value="1"/>
</dbReference>
<sequence>MLKRLVNKILILTSILLFYNCKSTYKTESFNRNEVPNEPQYSKVSSWAITPNSYQENFRKYAPKNIDSLKVDVFYIYPTVNTSKRDVRWNVPIEDEKQNDKVINKAVLFQASAFAGVGKIYAPLYRQAHYRSFFKKFKKEGDQALKLAYLDVKRAFQYYLENYNNNRPIIIVGHSQGATHAIQLLKDFFDETQLKEKLVAAYIPGMRVKPDEFKNIQPMNAPDEVGGFVSWNTYKKGFYPKPKDWYKGSVTTNPVTWNEEKETEYLQHKGFLYTNEKLYKNSIKTQVTDGLIWISTPKFPLRFFASFVRNFHSGDINLFWQDVKENVQLRAETWLRKNK</sequence>
<evidence type="ECO:0000313" key="1">
    <source>
        <dbReference type="EMBL" id="OSY87193.1"/>
    </source>
</evidence>
<keyword evidence="2" id="KW-1185">Reference proteome</keyword>
<organism evidence="1 2">
    <name type="scientific">Tenacibaculum holothuriorum</name>
    <dbReference type="NCBI Taxonomy" id="1635173"/>
    <lineage>
        <taxon>Bacteria</taxon>
        <taxon>Pseudomonadati</taxon>
        <taxon>Bacteroidota</taxon>
        <taxon>Flavobacteriia</taxon>
        <taxon>Flavobacteriales</taxon>
        <taxon>Flavobacteriaceae</taxon>
        <taxon>Tenacibaculum</taxon>
    </lineage>
</organism>
<dbReference type="Gene3D" id="3.40.50.1820">
    <property type="entry name" value="alpha/beta hydrolase"/>
    <property type="match status" value="1"/>
</dbReference>
<dbReference type="Proteomes" id="UP000194221">
    <property type="component" value="Unassembled WGS sequence"/>
</dbReference>
<dbReference type="InterPro" id="IPR021440">
    <property type="entry name" value="DUF3089"/>
</dbReference>
<evidence type="ECO:0008006" key="3">
    <source>
        <dbReference type="Google" id="ProtNLM"/>
    </source>
</evidence>
<dbReference type="EMBL" id="LAPZ01000014">
    <property type="protein sequence ID" value="OSY87193.1"/>
    <property type="molecule type" value="Genomic_DNA"/>
</dbReference>
<evidence type="ECO:0000313" key="2">
    <source>
        <dbReference type="Proteomes" id="UP000194221"/>
    </source>
</evidence>